<evidence type="ECO:0008006" key="3">
    <source>
        <dbReference type="Google" id="ProtNLM"/>
    </source>
</evidence>
<reference evidence="1 2" key="1">
    <citation type="submission" date="2020-02" db="EMBL/GenBank/DDBJ databases">
        <title>Genome sequences of Thiorhodococcus mannitoliphagus and Thiorhodococcus minor, purple sulfur photosynthetic bacteria in the gammaproteobacterial family, Chromatiaceae.</title>
        <authorList>
            <person name="Aviles F.A."/>
            <person name="Meyer T.E."/>
            <person name="Kyndt J.A."/>
        </authorList>
    </citation>
    <scope>NUCLEOTIDE SEQUENCE [LARGE SCALE GENOMIC DNA]</scope>
    <source>
        <strain evidence="1 2">DSM 11518</strain>
    </source>
</reference>
<name>A0A6M0JX36_9GAMM</name>
<dbReference type="Proteomes" id="UP000483379">
    <property type="component" value="Unassembled WGS sequence"/>
</dbReference>
<evidence type="ECO:0000313" key="1">
    <source>
        <dbReference type="EMBL" id="NEV61521.1"/>
    </source>
</evidence>
<comment type="caution">
    <text evidence="1">The sequence shown here is derived from an EMBL/GenBank/DDBJ whole genome shotgun (WGS) entry which is preliminary data.</text>
</comment>
<proteinExistence type="predicted"/>
<sequence length="234" mass="25073">MNTSDAHAFETELLGLLELYGKPAPTDAALALWWRTLEPFPWSVVSRALSLHAAECQFAPTPADLVGRIRALDGRPAPEEAWSIAVEATDEAATVVWTGEMAEAWGVAQPILEAGDKVGARQAFVATYARLVADARRTLVPAAWRASLGHDPERRTEALTRAVEQGRLPHQHAAALLPPPKPNGEIAAVAGLLAGNVHRLPDLQARNARRFVATVRAALAGQEPPRSEEASESA</sequence>
<accession>A0A6M0JX36</accession>
<protein>
    <recommendedName>
        <fullName evidence="3">Replicative helicase inhibitor G39P N-terminal domain-containing protein</fullName>
    </recommendedName>
</protein>
<dbReference type="RefSeq" id="WP_164451822.1">
    <property type="nucleotide sequence ID" value="NZ_JAAIJQ010000013.1"/>
</dbReference>
<dbReference type="AlphaFoldDB" id="A0A6M0JX36"/>
<dbReference type="EMBL" id="JAAIJQ010000013">
    <property type="protein sequence ID" value="NEV61521.1"/>
    <property type="molecule type" value="Genomic_DNA"/>
</dbReference>
<gene>
    <name evidence="1" type="ORF">G3446_06360</name>
</gene>
<dbReference type="Gene3D" id="1.10.8.200">
    <property type="entry name" value="Replisome organizer (g39p helicase loader/inhibitor protein)"/>
    <property type="match status" value="1"/>
</dbReference>
<evidence type="ECO:0000313" key="2">
    <source>
        <dbReference type="Proteomes" id="UP000483379"/>
    </source>
</evidence>
<organism evidence="1 2">
    <name type="scientific">Thiorhodococcus minor</name>
    <dbReference type="NCBI Taxonomy" id="57489"/>
    <lineage>
        <taxon>Bacteria</taxon>
        <taxon>Pseudomonadati</taxon>
        <taxon>Pseudomonadota</taxon>
        <taxon>Gammaproteobacteria</taxon>
        <taxon>Chromatiales</taxon>
        <taxon>Chromatiaceae</taxon>
        <taxon>Thiorhodococcus</taxon>
    </lineage>
</organism>
<keyword evidence="2" id="KW-1185">Reference proteome</keyword>